<dbReference type="AlphaFoldDB" id="A0A1E1K508"/>
<dbReference type="Proteomes" id="UP000178912">
    <property type="component" value="Unassembled WGS sequence"/>
</dbReference>
<protein>
    <submittedName>
        <fullName evidence="1">Uncharacterized protein</fullName>
    </submittedName>
</protein>
<keyword evidence="2" id="KW-1185">Reference proteome</keyword>
<reference evidence="2" key="1">
    <citation type="submission" date="2016-03" db="EMBL/GenBank/DDBJ databases">
        <authorList>
            <person name="Guldener U."/>
        </authorList>
    </citation>
    <scope>NUCLEOTIDE SEQUENCE [LARGE SCALE GENOMIC DNA]</scope>
    <source>
        <strain evidence="2">04CH-RAC-A.6.1</strain>
    </source>
</reference>
<evidence type="ECO:0000313" key="2">
    <source>
        <dbReference type="Proteomes" id="UP000178912"/>
    </source>
</evidence>
<sequence length="87" mass="9575">MKKNVVLFGGGHKSSPSDQRMRLTCRVSPGTKVPFACPIPRQLFSGPRISFGHHYVHLPPSLEYVSAIEAATSRRWGLDSVTGVNRV</sequence>
<accession>A0A1E1K508</accession>
<name>A0A1E1K508_9HELO</name>
<evidence type="ECO:0000313" key="1">
    <source>
        <dbReference type="EMBL" id="CZS92970.1"/>
    </source>
</evidence>
<proteinExistence type="predicted"/>
<dbReference type="EMBL" id="FJUX01000014">
    <property type="protein sequence ID" value="CZS92970.1"/>
    <property type="molecule type" value="Genomic_DNA"/>
</dbReference>
<gene>
    <name evidence="1" type="ORF">RAG0_03456</name>
</gene>
<organism evidence="1 2">
    <name type="scientific">Rhynchosporium agropyri</name>
    <dbReference type="NCBI Taxonomy" id="914238"/>
    <lineage>
        <taxon>Eukaryota</taxon>
        <taxon>Fungi</taxon>
        <taxon>Dikarya</taxon>
        <taxon>Ascomycota</taxon>
        <taxon>Pezizomycotina</taxon>
        <taxon>Leotiomycetes</taxon>
        <taxon>Helotiales</taxon>
        <taxon>Ploettnerulaceae</taxon>
        <taxon>Rhynchosporium</taxon>
    </lineage>
</organism>